<keyword evidence="1" id="KW-0472">Membrane</keyword>
<reference evidence="3" key="1">
    <citation type="journal article" date="2019" name="Int. J. Syst. Evol. Microbiol.">
        <title>The Global Catalogue of Microorganisms (GCM) 10K type strain sequencing project: providing services to taxonomists for standard genome sequencing and annotation.</title>
        <authorList>
            <consortium name="The Broad Institute Genomics Platform"/>
            <consortium name="The Broad Institute Genome Sequencing Center for Infectious Disease"/>
            <person name="Wu L."/>
            <person name="Ma J."/>
        </authorList>
    </citation>
    <scope>NUCLEOTIDE SEQUENCE [LARGE SCALE GENOMIC DNA]</scope>
    <source>
        <strain evidence="3">JCM 16929</strain>
    </source>
</reference>
<evidence type="ECO:0000313" key="2">
    <source>
        <dbReference type="EMBL" id="GAA3621380.1"/>
    </source>
</evidence>
<dbReference type="Proteomes" id="UP001501490">
    <property type="component" value="Unassembled WGS sequence"/>
</dbReference>
<name>A0ABP6ZWB3_9ACTN</name>
<feature type="transmembrane region" description="Helical" evidence="1">
    <location>
        <begin position="38"/>
        <end position="60"/>
    </location>
</feature>
<accession>A0ABP6ZWB3</accession>
<evidence type="ECO:0000256" key="1">
    <source>
        <dbReference type="SAM" id="Phobius"/>
    </source>
</evidence>
<protein>
    <recommendedName>
        <fullName evidence="4">DUF4352 domain-containing protein</fullName>
    </recommendedName>
</protein>
<keyword evidence="1" id="KW-1133">Transmembrane helix</keyword>
<evidence type="ECO:0008006" key="4">
    <source>
        <dbReference type="Google" id="ProtNLM"/>
    </source>
</evidence>
<comment type="caution">
    <text evidence="2">The sequence shown here is derived from an EMBL/GenBank/DDBJ whole genome shotgun (WGS) entry which is preliminary data.</text>
</comment>
<dbReference type="EMBL" id="BAABAB010000016">
    <property type="protein sequence ID" value="GAA3621380.1"/>
    <property type="molecule type" value="Genomic_DNA"/>
</dbReference>
<keyword evidence="1" id="KW-0812">Transmembrane</keyword>
<gene>
    <name evidence="2" type="ORF">GCM10022236_24580</name>
</gene>
<proteinExistence type="predicted"/>
<dbReference type="RefSeq" id="WP_344804852.1">
    <property type="nucleotide sequence ID" value="NZ_BAABAB010000016.1"/>
</dbReference>
<keyword evidence="3" id="KW-1185">Reference proteome</keyword>
<organism evidence="2 3">
    <name type="scientific">Microlunatus ginsengisoli</name>
    <dbReference type="NCBI Taxonomy" id="363863"/>
    <lineage>
        <taxon>Bacteria</taxon>
        <taxon>Bacillati</taxon>
        <taxon>Actinomycetota</taxon>
        <taxon>Actinomycetes</taxon>
        <taxon>Propionibacteriales</taxon>
        <taxon>Propionibacteriaceae</taxon>
        <taxon>Microlunatus</taxon>
    </lineage>
</organism>
<sequence length="225" mass="23505">MSLDLPPRRPLPDPERMLREILDDTAAEPPGPPRRGTVLTGVLVAAAALGVTAVAVPAVLHRVGTVAATPSPTARASGPVHPTPVHPTPVHPTPVHPTTGTLALGDSAELPYVRVTVREATTSLPFGALVLAEVCVRGLPPDSTGDTLQVGWTSWTVKNVEGSATAELRQGPRPSKPPKLLPREADLRVGDCVSGWIPFNADEHSPVQSVHYSDALGETAAWDGS</sequence>
<evidence type="ECO:0000313" key="3">
    <source>
        <dbReference type="Proteomes" id="UP001501490"/>
    </source>
</evidence>